<name>A0A6C0DA40_9ZZZZ</name>
<dbReference type="InterPro" id="IPR002219">
    <property type="entry name" value="PKC_DAG/PE"/>
</dbReference>
<dbReference type="EMBL" id="MN739550">
    <property type="protein sequence ID" value="QHT12789.1"/>
    <property type="molecule type" value="Genomic_DNA"/>
</dbReference>
<dbReference type="SUPFAM" id="SSF57903">
    <property type="entry name" value="FYVE/PHD zinc finger"/>
    <property type="match status" value="1"/>
</dbReference>
<dbReference type="AlphaFoldDB" id="A0A6C0DA40"/>
<dbReference type="InterPro" id="IPR011011">
    <property type="entry name" value="Znf_FYVE_PHD"/>
</dbReference>
<dbReference type="Gene3D" id="3.30.40.10">
    <property type="entry name" value="Zinc/RING finger domain, C3HC4 (zinc finger)"/>
    <property type="match status" value="1"/>
</dbReference>
<reference evidence="2" key="1">
    <citation type="journal article" date="2020" name="Nature">
        <title>Giant virus diversity and host interactions through global metagenomics.</title>
        <authorList>
            <person name="Schulz F."/>
            <person name="Roux S."/>
            <person name="Paez-Espino D."/>
            <person name="Jungbluth S."/>
            <person name="Walsh D.A."/>
            <person name="Denef V.J."/>
            <person name="McMahon K.D."/>
            <person name="Konstantinidis K.T."/>
            <person name="Eloe-Fadrosh E.A."/>
            <person name="Kyrpides N.C."/>
            <person name="Woyke T."/>
        </authorList>
    </citation>
    <scope>NUCLEOTIDE SEQUENCE</scope>
    <source>
        <strain evidence="2">GVMAG-M-3300023174-130</strain>
    </source>
</reference>
<accession>A0A6C0DA40</accession>
<sequence length="78" mass="8934">MGSFISAHNMFANTSSSNKNNKKCFKCSKIIDAKTYIICVRCKIALHNECEEYYGHKYYTQCPRCDRYGSLGTLHAPE</sequence>
<feature type="domain" description="Phorbol-ester/DAG-type" evidence="1">
    <location>
        <begin position="7"/>
        <end position="62"/>
    </location>
</feature>
<protein>
    <recommendedName>
        <fullName evidence="1">Phorbol-ester/DAG-type domain-containing protein</fullName>
    </recommendedName>
</protein>
<evidence type="ECO:0000259" key="1">
    <source>
        <dbReference type="PROSITE" id="PS50081"/>
    </source>
</evidence>
<dbReference type="PROSITE" id="PS50081">
    <property type="entry name" value="ZF_DAG_PE_2"/>
    <property type="match status" value="1"/>
</dbReference>
<organism evidence="2">
    <name type="scientific">viral metagenome</name>
    <dbReference type="NCBI Taxonomy" id="1070528"/>
    <lineage>
        <taxon>unclassified sequences</taxon>
        <taxon>metagenomes</taxon>
        <taxon>organismal metagenomes</taxon>
    </lineage>
</organism>
<proteinExistence type="predicted"/>
<evidence type="ECO:0000313" key="2">
    <source>
        <dbReference type="EMBL" id="QHT12789.1"/>
    </source>
</evidence>
<dbReference type="InterPro" id="IPR013083">
    <property type="entry name" value="Znf_RING/FYVE/PHD"/>
</dbReference>